<evidence type="ECO:0000313" key="7">
    <source>
        <dbReference type="Proteomes" id="UP000004221"/>
    </source>
</evidence>
<dbReference type="SUPFAM" id="SSF53822">
    <property type="entry name" value="Periplasmic binding protein-like I"/>
    <property type="match status" value="1"/>
</dbReference>
<organism evidence="6 7">
    <name type="scientific">Nitrolancea hollandica Lb</name>
    <dbReference type="NCBI Taxonomy" id="1129897"/>
    <lineage>
        <taxon>Bacteria</taxon>
        <taxon>Pseudomonadati</taxon>
        <taxon>Thermomicrobiota</taxon>
        <taxon>Thermomicrobia</taxon>
        <taxon>Sphaerobacterales</taxon>
        <taxon>Sphaerobacterineae</taxon>
        <taxon>Sphaerobacteraceae</taxon>
        <taxon>Nitrolancea</taxon>
    </lineage>
</organism>
<dbReference type="CDD" id="cd06342">
    <property type="entry name" value="PBP1_ABC_LIVBP-like"/>
    <property type="match status" value="1"/>
</dbReference>
<comment type="similarity">
    <text evidence="1">Belongs to the leucine-binding protein family.</text>
</comment>
<evidence type="ECO:0000256" key="3">
    <source>
        <dbReference type="SAM" id="MobiDB-lite"/>
    </source>
</evidence>
<sequence>MGTNRFKRFLAFIAITIVVVPFLAACGGGTSTPAPGGTASPRPSASSPVSSAASPTGNTSKGTIKIVSSWPLTGQAEKVGTDSVKAVQMAIADHGGAAGGYKIEFQPLDDATAAKGAWDSAKESENANKAIADPDVMIYLGTFNSGAAKISIPILNQAGLAMISEANTWPGLTKKIEGMTEANEPDVYYPAGKRNYVRVVPTDDLQGSLAAQWAKDLGAKKVYILDDTELYGHGIALIFADAAKKLGLEVIGGPEGIDKKAPDYRALMTNIRSKSPDLIYFGGITENNAGKLVQDMRAAGMTDVKFMGPDGIFTEGFIDAAGAAAEGAYATFGGLPASQLKGKGADWYQRFKQQYNEDPEAYAVYAYEAASVALNAIDRAGKKDRQAILEAVRNTKDFNGLLGTWSFTDTGDTTLKTMSGNQVKGGKWQFVKTLELAGQ</sequence>
<keyword evidence="7" id="KW-1185">Reference proteome</keyword>
<proteinExistence type="inferred from homology"/>
<gene>
    <name evidence="6" type="ORF">NITHO_4210003</name>
</gene>
<dbReference type="Gene3D" id="3.40.50.2300">
    <property type="match status" value="2"/>
</dbReference>
<protein>
    <submittedName>
        <fullName evidence="6">Putative ABC-type branched-chain amino acid transport systems, periplasmic binding component</fullName>
    </submittedName>
</protein>
<evidence type="ECO:0000256" key="1">
    <source>
        <dbReference type="ARBA" id="ARBA00010062"/>
    </source>
</evidence>
<feature type="domain" description="Leucine-binding protein" evidence="5">
    <location>
        <begin position="63"/>
        <end position="426"/>
    </location>
</feature>
<evidence type="ECO:0000256" key="4">
    <source>
        <dbReference type="SAM" id="SignalP"/>
    </source>
</evidence>
<dbReference type="InterPro" id="IPR028082">
    <property type="entry name" value="Peripla_BP_I"/>
</dbReference>
<comment type="caution">
    <text evidence="6">The sequence shown here is derived from an EMBL/GenBank/DDBJ whole genome shotgun (WGS) entry which is preliminary data.</text>
</comment>
<dbReference type="OrthoDB" id="9783240at2"/>
<evidence type="ECO:0000259" key="5">
    <source>
        <dbReference type="Pfam" id="PF13458"/>
    </source>
</evidence>
<dbReference type="PROSITE" id="PS51257">
    <property type="entry name" value="PROKAR_LIPOPROTEIN"/>
    <property type="match status" value="1"/>
</dbReference>
<feature type="region of interest" description="Disordered" evidence="3">
    <location>
        <begin position="32"/>
        <end position="62"/>
    </location>
</feature>
<evidence type="ECO:0000313" key="6">
    <source>
        <dbReference type="EMBL" id="CCF84926.1"/>
    </source>
</evidence>
<feature type="signal peptide" evidence="4">
    <location>
        <begin position="1"/>
        <end position="24"/>
    </location>
</feature>
<dbReference type="PANTHER" id="PTHR47151:SF2">
    <property type="entry name" value="AMINO ACID BINDING PROTEIN"/>
    <property type="match status" value="1"/>
</dbReference>
<name>I4EJR4_9BACT</name>
<keyword evidence="2 4" id="KW-0732">Signal</keyword>
<dbReference type="InterPro" id="IPR028081">
    <property type="entry name" value="Leu-bd"/>
</dbReference>
<dbReference type="Proteomes" id="UP000004221">
    <property type="component" value="Unassembled WGS sequence"/>
</dbReference>
<feature type="chain" id="PRO_5003688872" evidence="4">
    <location>
        <begin position="25"/>
        <end position="439"/>
    </location>
</feature>
<reference evidence="6 7" key="1">
    <citation type="journal article" date="2012" name="ISME J.">
        <title>Nitrification expanded: discovery, physiology and genomics of a nitrite-oxidizing bacterium from the phylum Chloroflexi.</title>
        <authorList>
            <person name="Sorokin D.Y."/>
            <person name="Lucker S."/>
            <person name="Vejmelkova D."/>
            <person name="Kostrikina N.A."/>
            <person name="Kleerebezem R."/>
            <person name="Rijpstra W.I."/>
            <person name="Damste J.S."/>
            <person name="Le Paslier D."/>
            <person name="Muyzer G."/>
            <person name="Wagner M."/>
            <person name="van Loosdrecht M.C."/>
            <person name="Daims H."/>
        </authorList>
    </citation>
    <scope>NUCLEOTIDE SEQUENCE [LARGE SCALE GENOMIC DNA]</scope>
    <source>
        <strain evidence="7">none</strain>
    </source>
</reference>
<dbReference type="RefSeq" id="WP_008479471.1">
    <property type="nucleotide sequence ID" value="NZ_CAGS01000359.1"/>
</dbReference>
<evidence type="ECO:0000256" key="2">
    <source>
        <dbReference type="ARBA" id="ARBA00022729"/>
    </source>
</evidence>
<dbReference type="Pfam" id="PF13458">
    <property type="entry name" value="Peripla_BP_6"/>
    <property type="match status" value="1"/>
</dbReference>
<dbReference type="PANTHER" id="PTHR47151">
    <property type="entry name" value="LEU/ILE/VAL-BINDING ABC TRANSPORTER SUBUNIT"/>
    <property type="match status" value="1"/>
</dbReference>
<feature type="compositionally biased region" description="Low complexity" evidence="3">
    <location>
        <begin position="32"/>
        <end position="57"/>
    </location>
</feature>
<accession>I4EJR4</accession>
<dbReference type="AlphaFoldDB" id="I4EJR4"/>
<dbReference type="EMBL" id="CAGS01000359">
    <property type="protein sequence ID" value="CCF84926.1"/>
    <property type="molecule type" value="Genomic_DNA"/>
</dbReference>